<accession>A0AAV6VWP9</accession>
<evidence type="ECO:0000313" key="3">
    <source>
        <dbReference type="Proteomes" id="UP000827092"/>
    </source>
</evidence>
<proteinExistence type="predicted"/>
<feature type="region of interest" description="Disordered" evidence="1">
    <location>
        <begin position="1"/>
        <end position="25"/>
    </location>
</feature>
<comment type="caution">
    <text evidence="2">The sequence shown here is derived from an EMBL/GenBank/DDBJ whole genome shotgun (WGS) entry which is preliminary data.</text>
</comment>
<dbReference type="EMBL" id="JAFNEN010000023">
    <property type="protein sequence ID" value="KAG8199901.1"/>
    <property type="molecule type" value="Genomic_DNA"/>
</dbReference>
<keyword evidence="3" id="KW-1185">Reference proteome</keyword>
<gene>
    <name evidence="2" type="ORF">JTE90_015888</name>
</gene>
<reference evidence="2 3" key="1">
    <citation type="journal article" date="2022" name="Nat. Ecol. Evol.">
        <title>A masculinizing supergene underlies an exaggerated male reproductive morph in a spider.</title>
        <authorList>
            <person name="Hendrickx F."/>
            <person name="De Corte Z."/>
            <person name="Sonet G."/>
            <person name="Van Belleghem S.M."/>
            <person name="Kostlbacher S."/>
            <person name="Vangestel C."/>
        </authorList>
    </citation>
    <scope>NUCLEOTIDE SEQUENCE [LARGE SCALE GENOMIC DNA]</scope>
    <source>
        <strain evidence="2">W744_W776</strain>
    </source>
</reference>
<dbReference type="AlphaFoldDB" id="A0AAV6VWP9"/>
<evidence type="ECO:0000256" key="1">
    <source>
        <dbReference type="SAM" id="MobiDB-lite"/>
    </source>
</evidence>
<name>A0AAV6VWP9_9ARAC</name>
<protein>
    <submittedName>
        <fullName evidence="2">Uncharacterized protein</fullName>
    </submittedName>
</protein>
<evidence type="ECO:0000313" key="2">
    <source>
        <dbReference type="EMBL" id="KAG8199901.1"/>
    </source>
</evidence>
<organism evidence="2 3">
    <name type="scientific">Oedothorax gibbosus</name>
    <dbReference type="NCBI Taxonomy" id="931172"/>
    <lineage>
        <taxon>Eukaryota</taxon>
        <taxon>Metazoa</taxon>
        <taxon>Ecdysozoa</taxon>
        <taxon>Arthropoda</taxon>
        <taxon>Chelicerata</taxon>
        <taxon>Arachnida</taxon>
        <taxon>Araneae</taxon>
        <taxon>Araneomorphae</taxon>
        <taxon>Entelegynae</taxon>
        <taxon>Araneoidea</taxon>
        <taxon>Linyphiidae</taxon>
        <taxon>Erigoninae</taxon>
        <taxon>Oedothorax</taxon>
    </lineage>
</organism>
<dbReference type="Proteomes" id="UP000827092">
    <property type="component" value="Unassembled WGS sequence"/>
</dbReference>
<sequence>MQKQKNVKGFAKTQSQIQAPNEVEEERNVQNSRLVEFQICRSRPLPWNPDSFTRGSMGLDKSLPVLNLCSLLPRHSVIDFISIRTVAL</sequence>